<comment type="caution">
    <text evidence="3">The sequence shown here is derived from an EMBL/GenBank/DDBJ whole genome shotgun (WGS) entry which is preliminary data.</text>
</comment>
<feature type="coiled-coil region" evidence="1">
    <location>
        <begin position="4"/>
        <end position="31"/>
    </location>
</feature>
<feature type="compositionally biased region" description="Polar residues" evidence="2">
    <location>
        <begin position="374"/>
        <end position="384"/>
    </location>
</feature>
<feature type="compositionally biased region" description="Acidic residues" evidence="2">
    <location>
        <begin position="388"/>
        <end position="400"/>
    </location>
</feature>
<accession>A0AAN7Y426</accession>
<evidence type="ECO:0000256" key="2">
    <source>
        <dbReference type="SAM" id="MobiDB-lite"/>
    </source>
</evidence>
<gene>
    <name evidence="3" type="ORF">LTR05_007834</name>
</gene>
<name>A0AAN7Y426_9EURO</name>
<feature type="region of interest" description="Disordered" evidence="2">
    <location>
        <begin position="61"/>
        <end position="166"/>
    </location>
</feature>
<evidence type="ECO:0000313" key="4">
    <source>
        <dbReference type="Proteomes" id="UP001309876"/>
    </source>
</evidence>
<feature type="region of interest" description="Disordered" evidence="2">
    <location>
        <begin position="348"/>
        <end position="439"/>
    </location>
</feature>
<feature type="compositionally biased region" description="Polar residues" evidence="2">
    <location>
        <begin position="89"/>
        <end position="126"/>
    </location>
</feature>
<proteinExistence type="predicted"/>
<feature type="compositionally biased region" description="Basic and acidic residues" evidence="2">
    <location>
        <begin position="309"/>
        <end position="318"/>
    </location>
</feature>
<dbReference type="Proteomes" id="UP001309876">
    <property type="component" value="Unassembled WGS sequence"/>
</dbReference>
<sequence length="597" mass="66019">MASQQAVQKSIEDLEREVLRLERMKVGIEASLVNAKIALYAAQGKPSPLLPITAAMFSGTQTSSDAHQNSGANLGSSALQKNNPPPSRGNASNPKKNALQPSTMPSTASQPTAVSQAPPTQQQTVPSIEPRQDHSVVKTVYTPGSSLSSSASKQQRTGAKPQNLCAQSSPFQRQTLLNPSLHIPPKTSSQQAGQSAYDIVFGSMKQQANMPLSSRTKGKGVTGKQAPSWPPGFNPKSYPVLTALAKGESARRRKRSLSVNDIDQGRHKHARVDSNRYDTPAINTANNDEEEVEGVDSDDNDNDENPSSDAERSDHPSNYEEVSIPLRYHVSPIIQDIFLGAQVNSTAKRNQARAQRPKPKNQPQRPFIRLRSIPGTTALYSVTGANEEPAEEEENAAEGTDEQRNSASPPFVIQEGIQDDDDNPNDEEADNPDKLKGDPIYVKMTPSERHKLELTYCVYVSKIISSKTCVAMPPVPHDRMSIKERMERRFGILPNGDERDRYRTASDFEKDAERMLKDYIRLGSCKDCPFNKSGTARFMCYRMRLTPLVEERMAELQQCLKEADLVDGRLGFEAKEEFIENWFHPEDFSPESHYVGG</sequence>
<protein>
    <submittedName>
        <fullName evidence="3">Uncharacterized protein</fullName>
    </submittedName>
</protein>
<feature type="compositionally biased region" description="Acidic residues" evidence="2">
    <location>
        <begin position="417"/>
        <end position="430"/>
    </location>
</feature>
<feature type="region of interest" description="Disordered" evidence="2">
    <location>
        <begin position="212"/>
        <end position="234"/>
    </location>
</feature>
<evidence type="ECO:0000256" key="1">
    <source>
        <dbReference type="SAM" id="Coils"/>
    </source>
</evidence>
<feature type="region of interest" description="Disordered" evidence="2">
    <location>
        <begin position="246"/>
        <end position="318"/>
    </location>
</feature>
<dbReference type="EMBL" id="JAVRRJ010000009">
    <property type="protein sequence ID" value="KAK5081701.1"/>
    <property type="molecule type" value="Genomic_DNA"/>
</dbReference>
<dbReference type="AlphaFoldDB" id="A0AAN7Y426"/>
<feature type="compositionally biased region" description="Polar residues" evidence="2">
    <location>
        <begin position="61"/>
        <end position="82"/>
    </location>
</feature>
<keyword evidence="1" id="KW-0175">Coiled coil</keyword>
<organism evidence="3 4">
    <name type="scientific">Lithohypha guttulata</name>
    <dbReference type="NCBI Taxonomy" id="1690604"/>
    <lineage>
        <taxon>Eukaryota</taxon>
        <taxon>Fungi</taxon>
        <taxon>Dikarya</taxon>
        <taxon>Ascomycota</taxon>
        <taxon>Pezizomycotina</taxon>
        <taxon>Eurotiomycetes</taxon>
        <taxon>Chaetothyriomycetidae</taxon>
        <taxon>Chaetothyriales</taxon>
        <taxon>Trichomeriaceae</taxon>
        <taxon>Lithohypha</taxon>
    </lineage>
</organism>
<reference evidence="3 4" key="1">
    <citation type="submission" date="2023-08" db="EMBL/GenBank/DDBJ databases">
        <title>Black Yeasts Isolated from many extreme environments.</title>
        <authorList>
            <person name="Coleine C."/>
            <person name="Stajich J.E."/>
            <person name="Selbmann L."/>
        </authorList>
    </citation>
    <scope>NUCLEOTIDE SEQUENCE [LARGE SCALE GENOMIC DNA]</scope>
    <source>
        <strain evidence="3 4">CCFEE 5910</strain>
    </source>
</reference>
<keyword evidence="4" id="KW-1185">Reference proteome</keyword>
<feature type="compositionally biased region" description="Acidic residues" evidence="2">
    <location>
        <begin position="287"/>
        <end position="306"/>
    </location>
</feature>
<evidence type="ECO:0000313" key="3">
    <source>
        <dbReference type="EMBL" id="KAK5081701.1"/>
    </source>
</evidence>